<feature type="transmembrane region" description="Helical" evidence="1">
    <location>
        <begin position="58"/>
        <end position="76"/>
    </location>
</feature>
<evidence type="ECO:0000313" key="3">
    <source>
        <dbReference type="Proteomes" id="UP000270094"/>
    </source>
</evidence>
<protein>
    <submittedName>
        <fullName evidence="2">Uncharacterized protein</fullName>
    </submittedName>
</protein>
<dbReference type="EMBL" id="UYYB01008411">
    <property type="protein sequence ID" value="VDM68318.1"/>
    <property type="molecule type" value="Genomic_DNA"/>
</dbReference>
<proteinExistence type="predicted"/>
<dbReference type="AlphaFoldDB" id="A0A3P7KK23"/>
<reference evidence="2 3" key="1">
    <citation type="submission" date="2018-11" db="EMBL/GenBank/DDBJ databases">
        <authorList>
            <consortium name="Pathogen Informatics"/>
        </authorList>
    </citation>
    <scope>NUCLEOTIDE SEQUENCE [LARGE SCALE GENOMIC DNA]</scope>
</reference>
<keyword evidence="1" id="KW-0812">Transmembrane</keyword>
<keyword evidence="1" id="KW-1133">Transmembrane helix</keyword>
<dbReference type="Proteomes" id="UP000270094">
    <property type="component" value="Unassembled WGS sequence"/>
</dbReference>
<keyword evidence="3" id="KW-1185">Reference proteome</keyword>
<name>A0A3P7KK23_STRVU</name>
<dbReference type="OrthoDB" id="5850002at2759"/>
<keyword evidence="1" id="KW-0472">Membrane</keyword>
<evidence type="ECO:0000256" key="1">
    <source>
        <dbReference type="SAM" id="Phobius"/>
    </source>
</evidence>
<sequence length="133" mass="15025">MTVPTSFNTNEKAQDSVESDAICVISGANARRVVYMLYVVVVFTAAALLYLFPSTAVICGFMVMMLLMLASLYPLVKFAIKTEDNDLIWDSEGLHWFRQNDVVEQYGNYANDLEQSFKVTPVSSNYYLSYAFI</sequence>
<gene>
    <name evidence="2" type="ORF">SVUK_LOCUS3316</name>
</gene>
<accession>A0A3P7KK23</accession>
<organism evidence="2 3">
    <name type="scientific">Strongylus vulgaris</name>
    <name type="common">Blood worm</name>
    <dbReference type="NCBI Taxonomy" id="40348"/>
    <lineage>
        <taxon>Eukaryota</taxon>
        <taxon>Metazoa</taxon>
        <taxon>Ecdysozoa</taxon>
        <taxon>Nematoda</taxon>
        <taxon>Chromadorea</taxon>
        <taxon>Rhabditida</taxon>
        <taxon>Rhabditina</taxon>
        <taxon>Rhabditomorpha</taxon>
        <taxon>Strongyloidea</taxon>
        <taxon>Strongylidae</taxon>
        <taxon>Strongylus</taxon>
    </lineage>
</organism>
<feature type="transmembrane region" description="Helical" evidence="1">
    <location>
        <begin position="33"/>
        <end position="52"/>
    </location>
</feature>
<evidence type="ECO:0000313" key="2">
    <source>
        <dbReference type="EMBL" id="VDM68318.1"/>
    </source>
</evidence>